<sequence length="159" mass="18289">MKMQNILAPNEFLDDYILGAELAKNAGISSNAYLFWKNVISAKFENSRIVFLRKNSVPAKFQNIIKACTPLNGLIPTGVFCSFTSLAPSHLVAKNGSKIYELFKFHEICGIKFIDLKKFYDDFNLSYSYRIYIEKCKFFSPAPFEKRIKLTETMCLGYY</sequence>
<organism evidence="1 2">
    <name type="scientific">Campylobacter concisus</name>
    <dbReference type="NCBI Taxonomy" id="199"/>
    <lineage>
        <taxon>Bacteria</taxon>
        <taxon>Pseudomonadati</taxon>
        <taxon>Campylobacterota</taxon>
        <taxon>Epsilonproteobacteria</taxon>
        <taxon>Campylobacterales</taxon>
        <taxon>Campylobacteraceae</taxon>
        <taxon>Campylobacter</taxon>
    </lineage>
</organism>
<reference evidence="1 2" key="1">
    <citation type="journal article" date="2017" name="Gene Rep">
        <title>The ribosomal RNA operon (rrn) of Campylobacter concisus supports molecular typing to genomospecies level.</title>
        <authorList>
            <person name="Huq M."/>
            <person name="Van T.T.H."/>
            <person name="Gurtler V."/>
            <person name="Elshagmani E."/>
            <person name="Allemailem K.S."/>
            <person name="Smooker P.M."/>
            <person name="Istivan T.S."/>
        </authorList>
    </citation>
    <scope>NUCLEOTIDE SEQUENCE [LARGE SCALE GENOMIC DNA]</scope>
    <source>
        <strain evidence="1 2">RCH 26</strain>
    </source>
</reference>
<dbReference type="AlphaFoldDB" id="A0A1X0U4H5"/>
<protein>
    <submittedName>
        <fullName evidence="1">Cysteine permease</fullName>
    </submittedName>
</protein>
<evidence type="ECO:0000313" key="1">
    <source>
        <dbReference type="EMBL" id="ORI09811.1"/>
    </source>
</evidence>
<comment type="caution">
    <text evidence="1">The sequence shown here is derived from an EMBL/GenBank/DDBJ whole genome shotgun (WGS) entry which is preliminary data.</text>
</comment>
<accession>A0A1X0U4H5</accession>
<gene>
    <name evidence="1" type="ORF">A3835_09215</name>
</gene>
<proteinExistence type="predicted"/>
<evidence type="ECO:0000313" key="2">
    <source>
        <dbReference type="Proteomes" id="UP000192671"/>
    </source>
</evidence>
<name>A0A1X0U4H5_9BACT</name>
<dbReference type="EMBL" id="LVWL01000005">
    <property type="protein sequence ID" value="ORI09811.1"/>
    <property type="molecule type" value="Genomic_DNA"/>
</dbReference>
<dbReference type="Proteomes" id="UP000192671">
    <property type="component" value="Unassembled WGS sequence"/>
</dbReference>